<accession>A0A1M3L6C5</accession>
<dbReference type="PANTHER" id="PTHR12526">
    <property type="entry name" value="GLYCOSYLTRANSFERASE"/>
    <property type="match status" value="1"/>
</dbReference>
<dbReference type="Gene3D" id="3.40.50.2000">
    <property type="entry name" value="Glycogen Phosphorylase B"/>
    <property type="match status" value="2"/>
</dbReference>
<dbReference type="AlphaFoldDB" id="A0A1M3L6C5"/>
<dbReference type="STRING" id="1895771.BGO89_00505"/>
<evidence type="ECO:0000313" key="3">
    <source>
        <dbReference type="Proteomes" id="UP000184233"/>
    </source>
</evidence>
<evidence type="ECO:0000259" key="1">
    <source>
        <dbReference type="Pfam" id="PF13439"/>
    </source>
</evidence>
<evidence type="ECO:0000313" key="2">
    <source>
        <dbReference type="EMBL" id="OJX61115.1"/>
    </source>
</evidence>
<feature type="domain" description="Glycosyltransferase subfamily 4-like N-terminal" evidence="1">
    <location>
        <begin position="94"/>
        <end position="227"/>
    </location>
</feature>
<gene>
    <name evidence="2" type="ORF">BGO89_00505</name>
</gene>
<organism evidence="2 3">
    <name type="scientific">Candidatus Kapaibacterium thiocyanatum</name>
    <dbReference type="NCBI Taxonomy" id="1895771"/>
    <lineage>
        <taxon>Bacteria</taxon>
        <taxon>Pseudomonadati</taxon>
        <taxon>Candidatus Kapaibacteriota</taxon>
        <taxon>Candidatus Kapaibacteriia</taxon>
        <taxon>Candidatus Kapaibacteriales</taxon>
        <taxon>Candidatus Kapaibacteriaceae</taxon>
        <taxon>Candidatus Kapaibacterium</taxon>
    </lineage>
</organism>
<dbReference type="Pfam" id="PF13439">
    <property type="entry name" value="Glyco_transf_4"/>
    <property type="match status" value="1"/>
</dbReference>
<protein>
    <recommendedName>
        <fullName evidence="1">Glycosyltransferase subfamily 4-like N-terminal domain-containing protein</fullName>
    </recommendedName>
</protein>
<reference evidence="2 3" key="1">
    <citation type="submission" date="2016-09" db="EMBL/GenBank/DDBJ databases">
        <title>Genome-resolved meta-omics ties microbial dynamics to process performance in biotechnology for thiocyanate degradation.</title>
        <authorList>
            <person name="Kantor R.S."/>
            <person name="Huddy R.J."/>
            <person name="Iyer R."/>
            <person name="Thomas B.C."/>
            <person name="Brown C.T."/>
            <person name="Anantharaman K."/>
            <person name="Tringe S."/>
            <person name="Hettich R.L."/>
            <person name="Harrison S.T."/>
            <person name="Banfield J.F."/>
        </authorList>
    </citation>
    <scope>NUCLEOTIDE SEQUENCE [LARGE SCALE GENOMIC DNA]</scope>
    <source>
        <strain evidence="2">59-99</strain>
    </source>
</reference>
<comment type="caution">
    <text evidence="2">The sequence shown here is derived from an EMBL/GenBank/DDBJ whole genome shotgun (WGS) entry which is preliminary data.</text>
</comment>
<proteinExistence type="predicted"/>
<dbReference type="SUPFAM" id="SSF53756">
    <property type="entry name" value="UDP-Glycosyltransferase/glycogen phosphorylase"/>
    <property type="match status" value="1"/>
</dbReference>
<dbReference type="GO" id="GO:0016757">
    <property type="term" value="F:glycosyltransferase activity"/>
    <property type="evidence" value="ECO:0007669"/>
    <property type="project" value="UniProtKB-ARBA"/>
</dbReference>
<sequence length="425" mass="48728">MEQLNVLVLAYYFPPMGLSGVQRITKFVKYLPDYGWHPHVIATGPTAYYAHDQSLLDELEGRDVTIHRTSGKDPNSLLKNKGTVRMPREVLRKMLNRASSTIFVPDNKKSWSRQALMLARDLVKDVDFDAILVSGPPFSPMMAGAVLSTETGIPLILDYRDLWYGNQFSFYPTPWHAHLHKQYEYDVLTHASKIVVTNRRIKERLIATYPQLAFDDVVIIPHGYDAEDMQQHRNHTKHAAMRLTYAGIFYEFITPSYFFRAVKKVLKDRPDISLDLHFAGLLRDEHRKTVKKLGLQDIVHDHGYMSHADTVTLLQDSDALWMMVGYGKNADTVSSGKLYEYFGTRLPILASLPDGALRRDAERYGAAWITAPDDVDAIATCIIEMYDKWKKNALPHPDEQYVEGFERRMLTGELSRVLSRSLRIH</sequence>
<name>A0A1M3L6C5_9BACT</name>
<dbReference type="EMBL" id="MKVH01000002">
    <property type="protein sequence ID" value="OJX61115.1"/>
    <property type="molecule type" value="Genomic_DNA"/>
</dbReference>
<dbReference type="Proteomes" id="UP000184233">
    <property type="component" value="Unassembled WGS sequence"/>
</dbReference>
<dbReference type="InterPro" id="IPR028098">
    <property type="entry name" value="Glyco_trans_4-like_N"/>
</dbReference>